<proteinExistence type="predicted"/>
<dbReference type="Proteomes" id="UP000324907">
    <property type="component" value="Unassembled WGS sequence"/>
</dbReference>
<evidence type="ECO:0000313" key="2">
    <source>
        <dbReference type="Proteomes" id="UP000324907"/>
    </source>
</evidence>
<name>A0A5A8DFK8_CAFRO</name>
<accession>A0A5A8DFK8</accession>
<protein>
    <submittedName>
        <fullName evidence="1">Uncharacterized protein</fullName>
    </submittedName>
</protein>
<dbReference type="EMBL" id="VLTL01000060">
    <property type="protein sequence ID" value="KAA0164102.1"/>
    <property type="molecule type" value="Genomic_DNA"/>
</dbReference>
<sequence>MFDRQPLSSTPAAAAPLAVAPPQPRGLIDGQHRLLALGRAAQTLQAEARACREGEGSASEGEFDFGVLVEDYVVSSWDSTKSLFLQLNRAETVPEIDLPDALAPQHKATIDATVATLVSKYPRCFSSSARCRAPNLHAPSLRTALMSTGVVQRRMWTSSQLCARLEALNSRLSTLPNTAFAVNRRGQALRKARGAGFFLGMTSSWLDDLDA</sequence>
<evidence type="ECO:0000313" key="1">
    <source>
        <dbReference type="EMBL" id="KAA0164102.1"/>
    </source>
</evidence>
<dbReference type="AlphaFoldDB" id="A0A5A8DFK8"/>
<organism evidence="1 2">
    <name type="scientific">Cafeteria roenbergensis</name>
    <name type="common">Marine flagellate</name>
    <dbReference type="NCBI Taxonomy" id="33653"/>
    <lineage>
        <taxon>Eukaryota</taxon>
        <taxon>Sar</taxon>
        <taxon>Stramenopiles</taxon>
        <taxon>Bigyra</taxon>
        <taxon>Opalozoa</taxon>
        <taxon>Bicosoecida</taxon>
        <taxon>Cafeteriaceae</taxon>
        <taxon>Cafeteria</taxon>
    </lineage>
</organism>
<gene>
    <name evidence="1" type="ORF">FNF28_04015</name>
</gene>
<comment type="caution">
    <text evidence="1">The sequence shown here is derived from an EMBL/GenBank/DDBJ whole genome shotgun (WGS) entry which is preliminary data.</text>
</comment>
<reference evidence="1 2" key="1">
    <citation type="submission" date="2019-07" db="EMBL/GenBank/DDBJ databases">
        <title>Genomes of Cafeteria roenbergensis.</title>
        <authorList>
            <person name="Fischer M.G."/>
            <person name="Hackl T."/>
            <person name="Roman M."/>
        </authorList>
    </citation>
    <scope>NUCLEOTIDE SEQUENCE [LARGE SCALE GENOMIC DNA]</scope>
    <source>
        <strain evidence="1 2">RCC970-E3</strain>
    </source>
</reference>